<evidence type="ECO:0000256" key="1">
    <source>
        <dbReference type="ARBA" id="ARBA00004496"/>
    </source>
</evidence>
<keyword evidence="5 9" id="KW-0235">DNA replication</keyword>
<dbReference type="GO" id="GO:0000731">
    <property type="term" value="P:DNA synthesis involved in DNA repair"/>
    <property type="evidence" value="ECO:0007669"/>
    <property type="project" value="TreeGrafter"/>
</dbReference>
<keyword evidence="7 9" id="KW-0067">ATP-binding</keyword>
<dbReference type="AlphaFoldDB" id="A0A7Z0TBL9"/>
<keyword evidence="12" id="KW-1185">Reference proteome</keyword>
<comment type="function">
    <text evidence="9">The RecF protein is involved in DNA metabolism; it is required for DNA replication and normal SOS inducibility. RecF binds preferentially to single-stranded, linear DNA. It also seems to bind ATP.</text>
</comment>
<dbReference type="GO" id="GO:0003697">
    <property type="term" value="F:single-stranded DNA binding"/>
    <property type="evidence" value="ECO:0007669"/>
    <property type="project" value="UniProtKB-UniRule"/>
</dbReference>
<evidence type="ECO:0000256" key="8">
    <source>
        <dbReference type="ARBA" id="ARBA00023125"/>
    </source>
</evidence>
<comment type="caution">
    <text evidence="11">The sequence shown here is derived from an EMBL/GenBank/DDBJ whole genome shotgun (WGS) entry which is preliminary data.</text>
</comment>
<accession>A0A7Z0TBL9</accession>
<dbReference type="PANTHER" id="PTHR32182:SF0">
    <property type="entry name" value="DNA REPLICATION AND REPAIR PROTEIN RECF"/>
    <property type="match status" value="1"/>
</dbReference>
<protein>
    <recommendedName>
        <fullName evidence="3 9">DNA replication and repair protein RecF</fullName>
    </recommendedName>
</protein>
<evidence type="ECO:0000256" key="2">
    <source>
        <dbReference type="ARBA" id="ARBA00008016"/>
    </source>
</evidence>
<evidence type="ECO:0000313" key="11">
    <source>
        <dbReference type="EMBL" id="NYV27518.1"/>
    </source>
</evidence>
<feature type="domain" description="RecF/RecN/SMC N-terminal" evidence="10">
    <location>
        <begin position="1"/>
        <end position="338"/>
    </location>
</feature>
<dbReference type="InterPro" id="IPR018078">
    <property type="entry name" value="DNA-binding_RecF_CS"/>
</dbReference>
<dbReference type="EMBL" id="JABMKT010000004">
    <property type="protein sequence ID" value="NYV27518.1"/>
    <property type="molecule type" value="Genomic_DNA"/>
</dbReference>
<dbReference type="RefSeq" id="WP_180135427.1">
    <property type="nucleotide sequence ID" value="NZ_JABMKT010000004.1"/>
</dbReference>
<dbReference type="PROSITE" id="PS00617">
    <property type="entry name" value="RECF_1"/>
    <property type="match status" value="1"/>
</dbReference>
<dbReference type="InterPro" id="IPR001238">
    <property type="entry name" value="DNA-binding_RecF"/>
</dbReference>
<evidence type="ECO:0000256" key="5">
    <source>
        <dbReference type="ARBA" id="ARBA00022705"/>
    </source>
</evidence>
<dbReference type="InterPro" id="IPR042174">
    <property type="entry name" value="RecF_2"/>
</dbReference>
<comment type="subcellular location">
    <subcellularLocation>
        <location evidence="1 9">Cytoplasm</location>
    </subcellularLocation>
</comment>
<dbReference type="GO" id="GO:0006302">
    <property type="term" value="P:double-strand break repair"/>
    <property type="evidence" value="ECO:0007669"/>
    <property type="project" value="TreeGrafter"/>
</dbReference>
<keyword evidence="4 9" id="KW-0963">Cytoplasm</keyword>
<comment type="similarity">
    <text evidence="2 9">Belongs to the RecF family.</text>
</comment>
<dbReference type="NCBIfam" id="TIGR00611">
    <property type="entry name" value="recf"/>
    <property type="match status" value="1"/>
</dbReference>
<dbReference type="SUPFAM" id="SSF52540">
    <property type="entry name" value="P-loop containing nucleoside triphosphate hydrolases"/>
    <property type="match status" value="1"/>
</dbReference>
<dbReference type="InterPro" id="IPR003395">
    <property type="entry name" value="RecF/RecN/SMC_N"/>
</dbReference>
<name>A0A7Z0TBL9_9FUSO</name>
<evidence type="ECO:0000256" key="7">
    <source>
        <dbReference type="ARBA" id="ARBA00022840"/>
    </source>
</evidence>
<keyword evidence="6 9" id="KW-0547">Nucleotide-binding</keyword>
<evidence type="ECO:0000259" key="10">
    <source>
        <dbReference type="Pfam" id="PF02463"/>
    </source>
</evidence>
<organism evidence="11 12">
    <name type="scientific">Streptobacillus felis</name>
    <dbReference type="NCBI Taxonomy" id="1384509"/>
    <lineage>
        <taxon>Bacteria</taxon>
        <taxon>Fusobacteriati</taxon>
        <taxon>Fusobacteriota</taxon>
        <taxon>Fusobacteriia</taxon>
        <taxon>Fusobacteriales</taxon>
        <taxon>Leptotrichiaceae</taxon>
        <taxon>Streptobacillus</taxon>
    </lineage>
</organism>
<dbReference type="InterPro" id="IPR027417">
    <property type="entry name" value="P-loop_NTPase"/>
</dbReference>
<dbReference type="PANTHER" id="PTHR32182">
    <property type="entry name" value="DNA REPLICATION AND REPAIR PROTEIN RECF"/>
    <property type="match status" value="1"/>
</dbReference>
<evidence type="ECO:0000256" key="9">
    <source>
        <dbReference type="HAMAP-Rule" id="MF_00365"/>
    </source>
</evidence>
<keyword evidence="9" id="KW-0742">SOS response</keyword>
<dbReference type="GO" id="GO:0005737">
    <property type="term" value="C:cytoplasm"/>
    <property type="evidence" value="ECO:0007669"/>
    <property type="project" value="UniProtKB-SubCell"/>
</dbReference>
<evidence type="ECO:0000256" key="6">
    <source>
        <dbReference type="ARBA" id="ARBA00022741"/>
    </source>
</evidence>
<dbReference type="GO" id="GO:0009432">
    <property type="term" value="P:SOS response"/>
    <property type="evidence" value="ECO:0007669"/>
    <property type="project" value="UniProtKB-UniRule"/>
</dbReference>
<evidence type="ECO:0000256" key="3">
    <source>
        <dbReference type="ARBA" id="ARBA00020170"/>
    </source>
</evidence>
<keyword evidence="8 9" id="KW-0238">DNA-binding</keyword>
<dbReference type="HAMAP" id="MF_00365">
    <property type="entry name" value="RecF"/>
    <property type="match status" value="1"/>
</dbReference>
<dbReference type="Pfam" id="PF02463">
    <property type="entry name" value="SMC_N"/>
    <property type="match status" value="1"/>
</dbReference>
<gene>
    <name evidence="9" type="primary">recF</name>
    <name evidence="11" type="ORF">HP397_01575</name>
</gene>
<keyword evidence="9" id="KW-0234">DNA repair</keyword>
<dbReference type="Gene3D" id="3.40.50.300">
    <property type="entry name" value="P-loop containing nucleotide triphosphate hydrolases"/>
    <property type="match status" value="1"/>
</dbReference>
<keyword evidence="9" id="KW-0227">DNA damage</keyword>
<proteinExistence type="inferred from homology"/>
<dbReference type="Gene3D" id="1.20.1050.90">
    <property type="entry name" value="RecF/RecN/SMC, N-terminal domain"/>
    <property type="match status" value="1"/>
</dbReference>
<sequence>MIKEIYFSGFRNLKDKRVKLSRGFNLIYGQNAQGKTSFMEAIYFASTGRSFRTKKNNEMIKYTENDAKVFVKLENTTNYAINLFKKEKKYYKNGDRIKYVDYIGDILAISFIPEDVELVMGNPSIRRGFFNYEISQINKEYLHLIVDYEKILKSRNRFLKEKKHKNELYEIYNEKYIDLCSKILKIRKEYVDELNRYLDNNYKTLFNEEHSLKLTYENFLNMEDVYDIDKNREKISELLKNKEIYDIQLGYSNYGIHKDEYIFNLNGKNSRHYSSQGEKKSIVFILKISEVELIEKKVNKKPVFLMDDIASFFDNFRKNQIIHYFLEKEIQCFLTSTEDLKIVGKKFDVDGGMVNEEY</sequence>
<evidence type="ECO:0000256" key="4">
    <source>
        <dbReference type="ARBA" id="ARBA00022490"/>
    </source>
</evidence>
<dbReference type="Proteomes" id="UP000526184">
    <property type="component" value="Unassembled WGS sequence"/>
</dbReference>
<reference evidence="11 12" key="1">
    <citation type="submission" date="2020-05" db="EMBL/GenBank/DDBJ databases">
        <title>Streptobacillus felis strain LHL191014123.</title>
        <authorList>
            <person name="Fawzy A."/>
            <person name="Rau J."/>
            <person name="Risse K."/>
            <person name="Schauerte N."/>
            <person name="Geiger C."/>
            <person name="Blom J."/>
            <person name="Imirzalioglu C."/>
            <person name="Falgenhauer J."/>
            <person name="Bach A."/>
            <person name="Herden C."/>
            <person name="Eisenberg T."/>
        </authorList>
    </citation>
    <scope>NUCLEOTIDE SEQUENCE [LARGE SCALE GENOMIC DNA]</scope>
    <source>
        <strain evidence="11 12">LHL191014123</strain>
    </source>
</reference>
<dbReference type="GO" id="GO:0005524">
    <property type="term" value="F:ATP binding"/>
    <property type="evidence" value="ECO:0007669"/>
    <property type="project" value="UniProtKB-UniRule"/>
</dbReference>
<feature type="binding site" evidence="9">
    <location>
        <begin position="29"/>
        <end position="36"/>
    </location>
    <ligand>
        <name>ATP</name>
        <dbReference type="ChEBI" id="CHEBI:30616"/>
    </ligand>
</feature>
<evidence type="ECO:0000313" key="12">
    <source>
        <dbReference type="Proteomes" id="UP000526184"/>
    </source>
</evidence>
<dbReference type="GO" id="GO:0006260">
    <property type="term" value="P:DNA replication"/>
    <property type="evidence" value="ECO:0007669"/>
    <property type="project" value="UniProtKB-UniRule"/>
</dbReference>